<evidence type="ECO:0000256" key="1">
    <source>
        <dbReference type="SAM" id="Phobius"/>
    </source>
</evidence>
<organism evidence="2 4">
    <name type="scientific">Amycolatopsis regifaucium</name>
    <dbReference type="NCBI Taxonomy" id="546365"/>
    <lineage>
        <taxon>Bacteria</taxon>
        <taxon>Bacillati</taxon>
        <taxon>Actinomycetota</taxon>
        <taxon>Actinomycetes</taxon>
        <taxon>Pseudonocardiales</taxon>
        <taxon>Pseudonocardiaceae</taxon>
        <taxon>Amycolatopsis</taxon>
    </lineage>
</organism>
<keyword evidence="1" id="KW-0472">Membrane</keyword>
<sequence length="143" mass="14864">MMINVVANVIANVISGAVLAPFIFAFGVWRRWWSADHSPLVYVAAGGMAVLLLCAGATVLRSGIRSSSMRRVLGLAAALSASFLLAWGAVATSGLVQTILGFLALVTFGTTMFGTLTSILAEATGEDFDELIEAAKDAPPVSM</sequence>
<dbReference type="EMBL" id="LOBU02000015">
    <property type="protein sequence ID" value="OKA06114.1"/>
    <property type="molecule type" value="Genomic_DNA"/>
</dbReference>
<reference evidence="3 5" key="2">
    <citation type="submission" date="2016-11" db="EMBL/GenBank/DDBJ databases">
        <title>Genome sequencing of Amycolatopsis regifaucium.</title>
        <authorList>
            <person name="Mayilraj S."/>
            <person name="Kaur N."/>
        </authorList>
    </citation>
    <scope>NUCLEOTIDE SEQUENCE [LARGE SCALE GENOMIC DNA]</scope>
    <source>
        <strain evidence="3 5">GY080</strain>
    </source>
</reference>
<keyword evidence="1" id="KW-1133">Transmembrane helix</keyword>
<keyword evidence="1" id="KW-0812">Transmembrane</keyword>
<gene>
    <name evidence="3" type="ORF">ATP06_0223440</name>
    <name evidence="2" type="ORF">AVL48_07565</name>
</gene>
<accession>A0A154MC40</accession>
<evidence type="ECO:0000313" key="2">
    <source>
        <dbReference type="EMBL" id="KZB81817.1"/>
    </source>
</evidence>
<dbReference type="Proteomes" id="UP000186883">
    <property type="component" value="Unassembled WGS sequence"/>
</dbReference>
<feature type="transmembrane region" description="Helical" evidence="1">
    <location>
        <begin position="41"/>
        <end position="60"/>
    </location>
</feature>
<dbReference type="EMBL" id="LQCI01000034">
    <property type="protein sequence ID" value="KZB81817.1"/>
    <property type="molecule type" value="Genomic_DNA"/>
</dbReference>
<proteinExistence type="predicted"/>
<comment type="caution">
    <text evidence="2">The sequence shown here is derived from an EMBL/GenBank/DDBJ whole genome shotgun (WGS) entry which is preliminary data.</text>
</comment>
<evidence type="ECO:0000313" key="4">
    <source>
        <dbReference type="Proteomes" id="UP000076321"/>
    </source>
</evidence>
<feature type="transmembrane region" description="Helical" evidence="1">
    <location>
        <begin position="99"/>
        <end position="121"/>
    </location>
</feature>
<dbReference type="AlphaFoldDB" id="A0A154MC40"/>
<name>A0A154MC40_9PSEU</name>
<evidence type="ECO:0000313" key="5">
    <source>
        <dbReference type="Proteomes" id="UP000186883"/>
    </source>
</evidence>
<dbReference type="Proteomes" id="UP000076321">
    <property type="component" value="Unassembled WGS sequence"/>
</dbReference>
<reference evidence="2 4" key="1">
    <citation type="submission" date="2015-12" db="EMBL/GenBank/DDBJ databases">
        <title>Amycolatopsis regifaucium genome sequencing and assembly.</title>
        <authorList>
            <person name="Mayilraj S."/>
        </authorList>
    </citation>
    <scope>NUCLEOTIDE SEQUENCE [LARGE SCALE GENOMIC DNA]</scope>
    <source>
        <strain evidence="2 4">GY080</strain>
    </source>
</reference>
<feature type="transmembrane region" description="Helical" evidence="1">
    <location>
        <begin position="72"/>
        <end position="93"/>
    </location>
</feature>
<evidence type="ECO:0000313" key="3">
    <source>
        <dbReference type="EMBL" id="OKA06114.1"/>
    </source>
</evidence>
<protein>
    <submittedName>
        <fullName evidence="2">Uncharacterized protein</fullName>
    </submittedName>
</protein>
<keyword evidence="5" id="KW-1185">Reference proteome</keyword>
<feature type="transmembrane region" description="Helical" evidence="1">
    <location>
        <begin position="9"/>
        <end position="29"/>
    </location>
</feature>